<dbReference type="EMBL" id="AM849035">
    <property type="protein sequence ID" value="CAQ03236.1"/>
    <property type="molecule type" value="Genomic_DNA"/>
</dbReference>
<evidence type="ECO:0000259" key="1">
    <source>
        <dbReference type="Pfam" id="PF08401"/>
    </source>
</evidence>
<dbReference type="AlphaFoldDB" id="B0RJ46"/>
<accession>B0RJ46</accession>
<name>B0RJ46_CLASE</name>
<protein>
    <recommendedName>
        <fullName evidence="1">N-terminal domain-containing protein</fullName>
    </recommendedName>
</protein>
<dbReference type="Proteomes" id="UP000001318">
    <property type="component" value="Plasmid pCS1"/>
</dbReference>
<dbReference type="RefSeq" id="WP_012296891.1">
    <property type="nucleotide sequence ID" value="NC_010399.1"/>
</dbReference>
<dbReference type="KEGG" id="cms:pCS0053"/>
<proteinExistence type="predicted"/>
<evidence type="ECO:0000313" key="2">
    <source>
        <dbReference type="EMBL" id="CAQ03236.1"/>
    </source>
</evidence>
<keyword evidence="2" id="KW-0614">Plasmid</keyword>
<evidence type="ECO:0000313" key="3">
    <source>
        <dbReference type="Proteomes" id="UP000001318"/>
    </source>
</evidence>
<feature type="domain" description="N-terminal" evidence="1">
    <location>
        <begin position="25"/>
        <end position="126"/>
    </location>
</feature>
<geneLocation type="plasmid" evidence="2 3">
    <name>pCS1</name>
</geneLocation>
<dbReference type="OrthoDB" id="7605626at2"/>
<sequence>MTTSTVSRLKTTAPRKSAEERKAQAEALHASIADQIDALRDSDEWRRYLDRVRDFHQYSIGNLLLIMQQCPHARAVAGFRQWQARGRQVRKGEKAIRIFGYSQKKITEEDAQGEGTEWRIPRFPVLSVFDVSQTDTIDGVEDAELVHDLTGATDHGVIEALTAFLAVEGWTVAREHLDGERKGCARPSDRSVVVEFDVAPEQAAKTLIHETAHVVLGHTDNLAGYWEHRGIQETEAESVAYVVAGMLGFDTSAYSIGYIAGWADGDAELVKSTATRVLAAAHRIAAVLEPDDPDDVPAAA</sequence>
<organism evidence="2 3">
    <name type="scientific">Clavibacter sepedonicus</name>
    <name type="common">Clavibacter michiganensis subsp. sepedonicus</name>
    <dbReference type="NCBI Taxonomy" id="31964"/>
    <lineage>
        <taxon>Bacteria</taxon>
        <taxon>Bacillati</taxon>
        <taxon>Actinomycetota</taxon>
        <taxon>Actinomycetes</taxon>
        <taxon>Micrococcales</taxon>
        <taxon>Microbacteriaceae</taxon>
        <taxon>Clavibacter</taxon>
    </lineage>
</organism>
<dbReference type="Pfam" id="PF08401">
    <property type="entry name" value="ArdcN"/>
    <property type="match status" value="1"/>
</dbReference>
<dbReference type="HOGENOM" id="CLU_012069_0_2_11"/>
<dbReference type="GO" id="GO:0003697">
    <property type="term" value="F:single-stranded DNA binding"/>
    <property type="evidence" value="ECO:0007669"/>
    <property type="project" value="InterPro"/>
</dbReference>
<reference evidence="2 3" key="1">
    <citation type="journal article" date="2008" name="J. Bacteriol.">
        <title>Genome of the actinomycete plant pathogen Clavibacter michiganensis subsp. sepedonicus suggests recent niche adaptation.</title>
        <authorList>
            <person name="Bentley S.D."/>
            <person name="Corton C."/>
            <person name="Brown S.E."/>
            <person name="Barron A."/>
            <person name="Clark L."/>
            <person name="Doggett J."/>
            <person name="Harris B."/>
            <person name="Ormond D."/>
            <person name="Quail M.A."/>
            <person name="May G."/>
            <person name="Francis D."/>
            <person name="Knudson D."/>
            <person name="Parkhill J."/>
            <person name="Ishimaru C.A."/>
        </authorList>
    </citation>
    <scope>NUCLEOTIDE SEQUENCE [LARGE SCALE GENOMIC DNA]</scope>
    <source>
        <strain evidence="3">ATCC 33113 / DSM 20744 / JCM 9667 / LMG 2889 / ICMP 2535 / C-1</strain>
    </source>
</reference>
<dbReference type="InterPro" id="IPR013610">
    <property type="entry name" value="ArdC_N"/>
</dbReference>
<keyword evidence="3" id="KW-1185">Reference proteome</keyword>
<gene>
    <name evidence="2" type="ordered locus">pCS0053</name>
</gene>
<dbReference type="GeneID" id="29469709"/>